<organism>
    <name type="scientific">Culex quinquefasciatus</name>
    <name type="common">Southern house mosquito</name>
    <name type="synonym">Culex pungens</name>
    <dbReference type="NCBI Taxonomy" id="7176"/>
    <lineage>
        <taxon>Eukaryota</taxon>
        <taxon>Metazoa</taxon>
        <taxon>Ecdysozoa</taxon>
        <taxon>Arthropoda</taxon>
        <taxon>Hexapoda</taxon>
        <taxon>Insecta</taxon>
        <taxon>Pterygota</taxon>
        <taxon>Neoptera</taxon>
        <taxon>Endopterygota</taxon>
        <taxon>Diptera</taxon>
        <taxon>Nematocera</taxon>
        <taxon>Culicoidea</taxon>
        <taxon>Culicidae</taxon>
        <taxon>Culicinae</taxon>
        <taxon>Culicini</taxon>
        <taxon>Culex</taxon>
        <taxon>Culex</taxon>
    </lineage>
</organism>
<evidence type="ECO:0000313" key="4">
    <source>
        <dbReference type="Proteomes" id="UP000002320"/>
    </source>
</evidence>
<dbReference type="AlphaFoldDB" id="B0XJQ4"/>
<dbReference type="VEuPathDB" id="VectorBase:CQUJHB016431"/>
<evidence type="ECO:0000313" key="2">
    <source>
        <dbReference type="EMBL" id="EDS30593.1"/>
    </source>
</evidence>
<keyword evidence="4" id="KW-1185">Reference proteome</keyword>
<reference evidence="3" key="2">
    <citation type="submission" date="2021-02" db="UniProtKB">
        <authorList>
            <consortium name="EnsemblMetazoa"/>
        </authorList>
    </citation>
    <scope>IDENTIFICATION</scope>
    <source>
        <strain evidence="3">JHB</strain>
    </source>
</reference>
<dbReference type="InParanoid" id="B0XJQ4"/>
<dbReference type="KEGG" id="cqu:CpipJ_CPIJ019520"/>
<dbReference type="VEuPathDB" id="VectorBase:CPIJ019520"/>
<dbReference type="STRING" id="7176.B0XJQ4"/>
<reference evidence="2" key="1">
    <citation type="submission" date="2007-03" db="EMBL/GenBank/DDBJ databases">
        <title>Annotation of Culex pipiens quinquefasciatus.</title>
        <authorList>
            <consortium name="The Broad Institute Genome Sequencing Platform"/>
            <person name="Atkinson P.W."/>
            <person name="Hemingway J."/>
            <person name="Christensen B.M."/>
            <person name="Higgs S."/>
            <person name="Kodira C."/>
            <person name="Hannick L."/>
            <person name="Megy K."/>
            <person name="O'Leary S."/>
            <person name="Pearson M."/>
            <person name="Haas B.J."/>
            <person name="Mauceli E."/>
            <person name="Wortman J.R."/>
            <person name="Lee N.H."/>
            <person name="Guigo R."/>
            <person name="Stanke M."/>
            <person name="Alvarado L."/>
            <person name="Amedeo P."/>
            <person name="Antoine C.H."/>
            <person name="Arensburger P."/>
            <person name="Bidwell S.L."/>
            <person name="Crawford M."/>
            <person name="Camaro F."/>
            <person name="Devon K."/>
            <person name="Engels R."/>
            <person name="Hammond M."/>
            <person name="Howarth C."/>
            <person name="Koehrsen M."/>
            <person name="Lawson D."/>
            <person name="Montgomery P."/>
            <person name="Nene V."/>
            <person name="Nusbaum C."/>
            <person name="Puiu D."/>
            <person name="Romero-Severson J."/>
            <person name="Severson D.W."/>
            <person name="Shumway M."/>
            <person name="Sisk P."/>
            <person name="Stolte C."/>
            <person name="Zeng Q."/>
            <person name="Eisenstadt E."/>
            <person name="Fraser-Liggett C."/>
            <person name="Strausberg R."/>
            <person name="Galagan J."/>
            <person name="Birren B."/>
            <person name="Collins F.H."/>
        </authorList>
    </citation>
    <scope>NUCLEOTIDE SEQUENCE [LARGE SCALE GENOMIC DNA]</scope>
    <source>
        <strain evidence="2">JHB</strain>
    </source>
</reference>
<accession>B0XJQ4</accession>
<dbReference type="HOGENOM" id="CLU_1572144_0_0_1"/>
<name>B0XJQ4_CULQU</name>
<keyword evidence="1" id="KW-0472">Membrane</keyword>
<dbReference type="OrthoDB" id="430659at2759"/>
<dbReference type="EMBL" id="DS233574">
    <property type="protein sequence ID" value="EDS30593.1"/>
    <property type="molecule type" value="Genomic_DNA"/>
</dbReference>
<keyword evidence="1" id="KW-1133">Transmembrane helix</keyword>
<dbReference type="eggNOG" id="KOG1311">
    <property type="taxonomic scope" value="Eukaryota"/>
</dbReference>
<gene>
    <name evidence="3" type="primary">6053857</name>
    <name evidence="2" type="ORF">CpipJ_CPIJ019520</name>
</gene>
<evidence type="ECO:0000256" key="1">
    <source>
        <dbReference type="SAM" id="Phobius"/>
    </source>
</evidence>
<sequence>MNSHVASYPGDIRDDCYEPELDTDPLCCCEYYDRNAARNHILACCCNCTDVDESFDSKADRRLFRVSIERYSAVSLPEPFAVPLDWSERKAKRECSVAIGVEVKTGRRRIALCFTGAIYALLMSLFILISLLKQQSCLISRGFTGTEWQRGEHINRRNCLVNWKMFCLGQ</sequence>
<dbReference type="EnsemblMetazoa" id="CPIJ019520-RA">
    <property type="protein sequence ID" value="CPIJ019520-PA"/>
    <property type="gene ID" value="CPIJ019520"/>
</dbReference>
<protein>
    <submittedName>
        <fullName evidence="2 3">Uncharacterized protein</fullName>
    </submittedName>
</protein>
<feature type="transmembrane region" description="Helical" evidence="1">
    <location>
        <begin position="110"/>
        <end position="132"/>
    </location>
</feature>
<keyword evidence="1" id="KW-0812">Transmembrane</keyword>
<evidence type="ECO:0000313" key="3">
    <source>
        <dbReference type="EnsemblMetazoa" id="CPIJ019520-PA"/>
    </source>
</evidence>
<dbReference type="Proteomes" id="UP000002320">
    <property type="component" value="Unassembled WGS sequence"/>
</dbReference>
<proteinExistence type="predicted"/>